<accession>F4C2E9</accession>
<evidence type="ECO:0000313" key="1">
    <source>
        <dbReference type="EMBL" id="ADZ80027.1"/>
    </source>
</evidence>
<dbReference type="KEGG" id="shg:Sph21_3489"/>
<sequence length="75" mass="8791">MIHKIIAFHARQIESIHELANTDGTRKIGTVYFIDDPNQSYYRAQVITAKTDQKELIEQIQDRMIYIADDLQVVR</sequence>
<protein>
    <submittedName>
        <fullName evidence="1">Uncharacterized protein</fullName>
    </submittedName>
</protein>
<reference evidence="1" key="1">
    <citation type="submission" date="2011-03" db="EMBL/GenBank/DDBJ databases">
        <title>Complete sequence of Sphingobacterium sp. 21.</title>
        <authorList>
            <consortium name="US DOE Joint Genome Institute"/>
            <person name="Lucas S."/>
            <person name="Copeland A."/>
            <person name="Lapidus A."/>
            <person name="Cheng J.-F."/>
            <person name="Goodwin L."/>
            <person name="Pitluck S."/>
            <person name="Davenport K."/>
            <person name="Detter J.C."/>
            <person name="Han C."/>
            <person name="Tapia R."/>
            <person name="Land M."/>
            <person name="Hauser L."/>
            <person name="Kyrpides N."/>
            <person name="Ivanova N."/>
            <person name="Ovchinnikova G."/>
            <person name="Pagani I."/>
            <person name="Siebers A.K."/>
            <person name="Allgaier M."/>
            <person name="Thelen M.P."/>
            <person name="Hugenholtz P."/>
            <person name="Woyke T."/>
        </authorList>
    </citation>
    <scope>NUCLEOTIDE SEQUENCE</scope>
    <source>
        <strain evidence="1">21</strain>
    </source>
</reference>
<name>F4C2E9_SPHS2</name>
<dbReference type="STRING" id="743722.Sph21_3489"/>
<gene>
    <name evidence="1" type="ordered locus">Sph21_3489</name>
</gene>
<dbReference type="EMBL" id="CP002584">
    <property type="protein sequence ID" value="ADZ80027.1"/>
    <property type="molecule type" value="Genomic_DNA"/>
</dbReference>
<dbReference type="AlphaFoldDB" id="F4C2E9"/>
<proteinExistence type="predicted"/>
<dbReference type="PATRIC" id="fig|743722.3.peg.3728"/>
<dbReference type="HOGENOM" id="CLU_2669173_0_0_10"/>
<organism evidence="1">
    <name type="scientific">Sphingobacterium sp. (strain 21)</name>
    <dbReference type="NCBI Taxonomy" id="743722"/>
    <lineage>
        <taxon>Bacteria</taxon>
        <taxon>Pseudomonadati</taxon>
        <taxon>Bacteroidota</taxon>
        <taxon>Sphingobacteriia</taxon>
        <taxon>Sphingobacteriales</taxon>
        <taxon>Sphingobacteriaceae</taxon>
        <taxon>Sphingobacterium</taxon>
    </lineage>
</organism>